<keyword evidence="1" id="KW-0808">Transferase</keyword>
<feature type="domain" description="Protein kinase" evidence="8">
    <location>
        <begin position="47"/>
        <end position="332"/>
    </location>
</feature>
<evidence type="ECO:0000256" key="4">
    <source>
        <dbReference type="ARBA" id="ARBA00022840"/>
    </source>
</evidence>
<proteinExistence type="predicted"/>
<feature type="transmembrane region" description="Helical" evidence="7">
    <location>
        <begin position="356"/>
        <end position="377"/>
    </location>
</feature>
<evidence type="ECO:0000259" key="8">
    <source>
        <dbReference type="PROSITE" id="PS50011"/>
    </source>
</evidence>
<keyword evidence="7" id="KW-0472">Membrane</keyword>
<dbReference type="AlphaFoldDB" id="A0A1I5CN73"/>
<evidence type="ECO:0000256" key="5">
    <source>
        <dbReference type="PROSITE-ProRule" id="PRU10141"/>
    </source>
</evidence>
<evidence type="ECO:0000313" key="9">
    <source>
        <dbReference type="EMBL" id="SFN88316.1"/>
    </source>
</evidence>
<evidence type="ECO:0000256" key="1">
    <source>
        <dbReference type="ARBA" id="ARBA00022679"/>
    </source>
</evidence>
<organism evidence="9 10">
    <name type="scientific">Nitrosospira briensis</name>
    <dbReference type="NCBI Taxonomy" id="35799"/>
    <lineage>
        <taxon>Bacteria</taxon>
        <taxon>Pseudomonadati</taxon>
        <taxon>Pseudomonadota</taxon>
        <taxon>Betaproteobacteria</taxon>
        <taxon>Nitrosomonadales</taxon>
        <taxon>Nitrosomonadaceae</taxon>
        <taxon>Nitrosospira</taxon>
    </lineage>
</organism>
<dbReference type="SUPFAM" id="SSF56112">
    <property type="entry name" value="Protein kinase-like (PK-like)"/>
    <property type="match status" value="1"/>
</dbReference>
<dbReference type="InterPro" id="IPR025493">
    <property type="entry name" value="DUF4384"/>
</dbReference>
<dbReference type="EMBL" id="FOVJ01000004">
    <property type="protein sequence ID" value="SFN88316.1"/>
    <property type="molecule type" value="Genomic_DNA"/>
</dbReference>
<sequence length="581" mass="62904">MNATPPQGDDDSTVMPTRIPEEPVIAASGAKPANQNSLPIGSKLGEFEIVGLIGAGGFGIVYLAYDHSLHRQVALKEYMPAALAGRDDGVTVVVRSERNAETFQAGLRSFINEAQLLAQFDHPSLVKVYRFWESNGTAYMVMPFYQGVTLKETLALMSDPPDEAWLKGLLAQLLEALGVIHADHCLHRDIAPDNILILPDGRPLLLDFGAARRVIGNMTQALTVILKPGYAPVEQYADDPAMRQGPWTDIYALAAVTYFAITGHPPAPSVGRMMSDSLIPLSTTAAGRYSVQFLQAIDLALAVKPENRPQNVMELRALLGLTAVRQHQHPPAPPHEPSGATARAAADGSTISRQRVGPYIAVFVMLLAAVGTGIFLLRDKPAETQPAGTGAMTSSVATAPDVIGARQFDPMRALDEVFEGRERNHAVTVSTEKAQTRIGKDFLRFRIRSARAGYVYLLMVGTNRSDFFLLFPNAVDKNNNIKAGEQFDLPRPEWKMVAEGPPGTDHFVVIVSDRPRDFSAAGLAAVDPFAEFPLDQAARLYSDYTGSTPLFAGKAICAVSMRNCSESYGAAMFSIEEIRGT</sequence>
<evidence type="ECO:0000256" key="2">
    <source>
        <dbReference type="ARBA" id="ARBA00022741"/>
    </source>
</evidence>
<evidence type="ECO:0000256" key="3">
    <source>
        <dbReference type="ARBA" id="ARBA00022777"/>
    </source>
</evidence>
<keyword evidence="10" id="KW-1185">Reference proteome</keyword>
<dbReference type="GO" id="GO:0004674">
    <property type="term" value="F:protein serine/threonine kinase activity"/>
    <property type="evidence" value="ECO:0007669"/>
    <property type="project" value="TreeGrafter"/>
</dbReference>
<dbReference type="OrthoDB" id="9801841at2"/>
<dbReference type="InterPro" id="IPR011009">
    <property type="entry name" value="Kinase-like_dom_sf"/>
</dbReference>
<dbReference type="PANTHER" id="PTHR43289">
    <property type="entry name" value="MITOGEN-ACTIVATED PROTEIN KINASE KINASE KINASE 20-RELATED"/>
    <property type="match status" value="1"/>
</dbReference>
<dbReference type="InterPro" id="IPR020635">
    <property type="entry name" value="Tyr_kinase_cat_dom"/>
</dbReference>
<dbReference type="InterPro" id="IPR017441">
    <property type="entry name" value="Protein_kinase_ATP_BS"/>
</dbReference>
<feature type="region of interest" description="Disordered" evidence="6">
    <location>
        <begin position="327"/>
        <end position="347"/>
    </location>
</feature>
<keyword evidence="2 5" id="KW-0547">Nucleotide-binding</keyword>
<keyword evidence="7" id="KW-0812">Transmembrane</keyword>
<evidence type="ECO:0000313" key="10">
    <source>
        <dbReference type="Proteomes" id="UP000183107"/>
    </source>
</evidence>
<dbReference type="SMART" id="SM00219">
    <property type="entry name" value="TyrKc"/>
    <property type="match status" value="1"/>
</dbReference>
<keyword evidence="7" id="KW-1133">Transmembrane helix</keyword>
<dbReference type="Pfam" id="PF14326">
    <property type="entry name" value="DUF4384"/>
    <property type="match status" value="1"/>
</dbReference>
<dbReference type="Proteomes" id="UP000183107">
    <property type="component" value="Unassembled WGS sequence"/>
</dbReference>
<accession>A0A1I5CN73</accession>
<evidence type="ECO:0000256" key="7">
    <source>
        <dbReference type="SAM" id="Phobius"/>
    </source>
</evidence>
<keyword evidence="4 5" id="KW-0067">ATP-binding</keyword>
<gene>
    <name evidence="9" type="ORF">SAMN05216386_2070</name>
</gene>
<protein>
    <recommendedName>
        <fullName evidence="8">Protein kinase domain-containing protein</fullName>
    </recommendedName>
</protein>
<feature type="binding site" evidence="5">
    <location>
        <position position="76"/>
    </location>
    <ligand>
        <name>ATP</name>
        <dbReference type="ChEBI" id="CHEBI:30616"/>
    </ligand>
</feature>
<dbReference type="PANTHER" id="PTHR43289:SF34">
    <property type="entry name" value="SERINE_THREONINE-PROTEIN KINASE YBDM-RELATED"/>
    <property type="match status" value="1"/>
</dbReference>
<dbReference type="PROSITE" id="PS00107">
    <property type="entry name" value="PROTEIN_KINASE_ATP"/>
    <property type="match status" value="1"/>
</dbReference>
<dbReference type="InterPro" id="IPR008266">
    <property type="entry name" value="Tyr_kinase_AS"/>
</dbReference>
<keyword evidence="3" id="KW-0418">Kinase</keyword>
<dbReference type="PROSITE" id="PS50011">
    <property type="entry name" value="PROTEIN_KINASE_DOM"/>
    <property type="match status" value="1"/>
</dbReference>
<dbReference type="GO" id="GO:0005524">
    <property type="term" value="F:ATP binding"/>
    <property type="evidence" value="ECO:0007669"/>
    <property type="project" value="UniProtKB-UniRule"/>
</dbReference>
<evidence type="ECO:0000256" key="6">
    <source>
        <dbReference type="SAM" id="MobiDB-lite"/>
    </source>
</evidence>
<dbReference type="InterPro" id="IPR000719">
    <property type="entry name" value="Prot_kinase_dom"/>
</dbReference>
<dbReference type="PROSITE" id="PS00109">
    <property type="entry name" value="PROTEIN_KINASE_TYR"/>
    <property type="match status" value="1"/>
</dbReference>
<dbReference type="RefSeq" id="WP_074797129.1">
    <property type="nucleotide sequence ID" value="NZ_FOVJ01000004.1"/>
</dbReference>
<dbReference type="GO" id="GO:0004713">
    <property type="term" value="F:protein tyrosine kinase activity"/>
    <property type="evidence" value="ECO:0007669"/>
    <property type="project" value="InterPro"/>
</dbReference>
<name>A0A1I5CN73_9PROT</name>
<dbReference type="CDD" id="cd14014">
    <property type="entry name" value="STKc_PknB_like"/>
    <property type="match status" value="1"/>
</dbReference>
<reference evidence="10" key="1">
    <citation type="submission" date="2016-10" db="EMBL/GenBank/DDBJ databases">
        <authorList>
            <person name="Varghese N."/>
        </authorList>
    </citation>
    <scope>NUCLEOTIDE SEQUENCE [LARGE SCALE GENOMIC DNA]</scope>
    <source>
        <strain evidence="10">Nsp8</strain>
    </source>
</reference>
<dbReference type="Gene3D" id="1.10.510.10">
    <property type="entry name" value="Transferase(Phosphotransferase) domain 1"/>
    <property type="match status" value="1"/>
</dbReference>
<dbReference type="Pfam" id="PF00069">
    <property type="entry name" value="Pkinase"/>
    <property type="match status" value="1"/>
</dbReference>